<dbReference type="EMBL" id="LR899894">
    <property type="protein sequence ID" value="CAD7243161.1"/>
    <property type="molecule type" value="Genomic_DNA"/>
</dbReference>
<evidence type="ECO:0000313" key="4">
    <source>
        <dbReference type="Proteomes" id="UP000677054"/>
    </source>
</evidence>
<proteinExistence type="predicted"/>
<feature type="signal peptide" evidence="1">
    <location>
        <begin position="1"/>
        <end position="19"/>
    </location>
</feature>
<feature type="domain" description="Neurotransmitter-gated ion-channel ligand-binding" evidence="2">
    <location>
        <begin position="159"/>
        <end position="211"/>
    </location>
</feature>
<dbReference type="OrthoDB" id="6415331at2759"/>
<keyword evidence="1" id="KW-0732">Signal</keyword>
<reference evidence="3" key="1">
    <citation type="submission" date="2020-11" db="EMBL/GenBank/DDBJ databases">
        <authorList>
            <person name="Tran Van P."/>
        </authorList>
    </citation>
    <scope>NUCLEOTIDE SEQUENCE</scope>
</reference>
<feature type="chain" id="PRO_5036402718" description="Neurotransmitter-gated ion-channel ligand-binding domain-containing protein" evidence="1">
    <location>
        <begin position="20"/>
        <end position="290"/>
    </location>
</feature>
<evidence type="ECO:0000259" key="2">
    <source>
        <dbReference type="Pfam" id="PF02931"/>
    </source>
</evidence>
<protein>
    <recommendedName>
        <fullName evidence="2">Neurotransmitter-gated ion-channel ligand-binding domain-containing protein</fullName>
    </recommendedName>
</protein>
<dbReference type="AlphaFoldDB" id="A0A7R9A014"/>
<sequence length="290" mass="32793">MTRFFLVACAVSFIGKAVGITHESTKKLKDTLLQDYDSLVPPIPSDGKPVSVRLGVVVISFRRDDLKGEAIWHLWLRSVSSDTFTSFTKAHLPSGFGIRWNLSVFPPVEAMLTWLKSHPGEHPPGSRRTCANDQVDFHWVGHPPGFKSTSYPPGLSARWMQKWNDERLMWEPSDHSNISTLRMPSDKVWIPDITPYNELKILEMTTRDVLDLVVDTSSRNSLKTKILFARFISDIRESSGPDKLGLDGSRPDAPDERILAHGKKIQALFFALNFFFVAFFAEESAFTMKP</sequence>
<evidence type="ECO:0000313" key="3">
    <source>
        <dbReference type="EMBL" id="CAD7243161.1"/>
    </source>
</evidence>
<accession>A0A7R9A014</accession>
<dbReference type="Pfam" id="PF02931">
    <property type="entry name" value="Neur_chan_LBD"/>
    <property type="match status" value="1"/>
</dbReference>
<dbReference type="EMBL" id="CAJPEV010000377">
    <property type="protein sequence ID" value="CAG0884633.1"/>
    <property type="molecule type" value="Genomic_DNA"/>
</dbReference>
<dbReference type="Gene3D" id="2.70.170.10">
    <property type="entry name" value="Neurotransmitter-gated ion-channel ligand-binding domain"/>
    <property type="match status" value="1"/>
</dbReference>
<dbReference type="GO" id="GO:0005230">
    <property type="term" value="F:extracellular ligand-gated monoatomic ion channel activity"/>
    <property type="evidence" value="ECO:0007669"/>
    <property type="project" value="InterPro"/>
</dbReference>
<evidence type="ECO:0000256" key="1">
    <source>
        <dbReference type="SAM" id="SignalP"/>
    </source>
</evidence>
<dbReference type="InterPro" id="IPR036734">
    <property type="entry name" value="Neur_chan_lig-bd_sf"/>
</dbReference>
<dbReference type="InterPro" id="IPR006202">
    <property type="entry name" value="Neur_chan_lig-bd"/>
</dbReference>
<dbReference type="Proteomes" id="UP000677054">
    <property type="component" value="Unassembled WGS sequence"/>
</dbReference>
<name>A0A7R9A014_9CRUS</name>
<dbReference type="GO" id="GO:0016020">
    <property type="term" value="C:membrane"/>
    <property type="evidence" value="ECO:0007669"/>
    <property type="project" value="InterPro"/>
</dbReference>
<organism evidence="3">
    <name type="scientific">Darwinula stevensoni</name>
    <dbReference type="NCBI Taxonomy" id="69355"/>
    <lineage>
        <taxon>Eukaryota</taxon>
        <taxon>Metazoa</taxon>
        <taxon>Ecdysozoa</taxon>
        <taxon>Arthropoda</taxon>
        <taxon>Crustacea</taxon>
        <taxon>Oligostraca</taxon>
        <taxon>Ostracoda</taxon>
        <taxon>Podocopa</taxon>
        <taxon>Podocopida</taxon>
        <taxon>Darwinulocopina</taxon>
        <taxon>Darwinuloidea</taxon>
        <taxon>Darwinulidae</taxon>
        <taxon>Darwinula</taxon>
    </lineage>
</organism>
<keyword evidence="4" id="KW-1185">Reference proteome</keyword>
<gene>
    <name evidence="3" type="ORF">DSTB1V02_LOCUS3094</name>
</gene>
<dbReference type="SUPFAM" id="SSF63712">
    <property type="entry name" value="Nicotinic receptor ligand binding domain-like"/>
    <property type="match status" value="1"/>
</dbReference>